<evidence type="ECO:0000313" key="3">
    <source>
        <dbReference type="Proteomes" id="UP000016666"/>
    </source>
</evidence>
<dbReference type="AlphaFoldDB" id="U3ISY4"/>
<dbReference type="InterPro" id="IPR036770">
    <property type="entry name" value="Ankyrin_rpt-contain_sf"/>
</dbReference>
<name>U3ISY4_ANAPP</name>
<proteinExistence type="predicted"/>
<dbReference type="STRING" id="8840.ENSAPLP00000010357"/>
<dbReference type="Ensembl" id="ENSAPLT00000011070.2">
    <property type="protein sequence ID" value="ENSAPLP00000010357.2"/>
    <property type="gene ID" value="ENSAPLG00000010638.2"/>
</dbReference>
<reference evidence="2" key="2">
    <citation type="submission" date="2025-08" db="UniProtKB">
        <authorList>
            <consortium name="Ensembl"/>
        </authorList>
    </citation>
    <scope>IDENTIFICATION</scope>
</reference>
<dbReference type="GeneTree" id="ENSGT00940000154216"/>
<accession>U3ISY4</accession>
<feature type="repeat" description="ANK" evidence="1">
    <location>
        <begin position="1"/>
        <end position="28"/>
    </location>
</feature>
<dbReference type="Pfam" id="PF13637">
    <property type="entry name" value="Ank_4"/>
    <property type="match status" value="1"/>
</dbReference>
<dbReference type="OMA" id="DANNAKF"/>
<sequence>LSPAAEQGHVHCLQWLLEMGADCYITDDAGETPKDVAKRFAQLAAVELLTRRTGDSNSSDEELDANNAKFFERHGVEGSTDSKEDLILSKAEKRNARIRAYRKIQELQHLLEIAYSNYRQLGGITEEEKKMKKEQRDVENNILSLFYLSNIWLHFVLNSCRQACPCPRLGHCKPNVLLEQHVCSTGKVTVG</sequence>
<dbReference type="Proteomes" id="UP000016666">
    <property type="component" value="Unassembled WGS sequence"/>
</dbReference>
<reference evidence="2" key="3">
    <citation type="submission" date="2025-09" db="UniProtKB">
        <authorList>
            <consortium name="Ensembl"/>
        </authorList>
    </citation>
    <scope>IDENTIFICATION</scope>
</reference>
<dbReference type="SUPFAM" id="SSF48403">
    <property type="entry name" value="Ankyrin repeat"/>
    <property type="match status" value="1"/>
</dbReference>
<evidence type="ECO:0000313" key="2">
    <source>
        <dbReference type="Ensembl" id="ENSAPLP00000010357.2"/>
    </source>
</evidence>
<keyword evidence="1" id="KW-0040">ANK repeat</keyword>
<organism evidence="2 3">
    <name type="scientific">Anas platyrhynchos platyrhynchos</name>
    <name type="common">Northern mallard</name>
    <dbReference type="NCBI Taxonomy" id="8840"/>
    <lineage>
        <taxon>Eukaryota</taxon>
        <taxon>Metazoa</taxon>
        <taxon>Chordata</taxon>
        <taxon>Craniata</taxon>
        <taxon>Vertebrata</taxon>
        <taxon>Euteleostomi</taxon>
        <taxon>Archelosauria</taxon>
        <taxon>Archosauria</taxon>
        <taxon>Dinosauria</taxon>
        <taxon>Saurischia</taxon>
        <taxon>Theropoda</taxon>
        <taxon>Coelurosauria</taxon>
        <taxon>Aves</taxon>
        <taxon>Neognathae</taxon>
        <taxon>Galloanserae</taxon>
        <taxon>Anseriformes</taxon>
        <taxon>Anatidae</taxon>
        <taxon>Anatinae</taxon>
        <taxon>Anas</taxon>
    </lineage>
</organism>
<dbReference type="InterPro" id="IPR002110">
    <property type="entry name" value="Ankyrin_rpt"/>
</dbReference>
<protein>
    <submittedName>
        <fullName evidence="2">Uncharacterized protein</fullName>
    </submittedName>
</protein>
<evidence type="ECO:0000256" key="1">
    <source>
        <dbReference type="PROSITE-ProRule" id="PRU00023"/>
    </source>
</evidence>
<dbReference type="Gene3D" id="1.25.40.20">
    <property type="entry name" value="Ankyrin repeat-containing domain"/>
    <property type="match status" value="1"/>
</dbReference>
<reference evidence="3" key="1">
    <citation type="submission" date="2017-10" db="EMBL/GenBank/DDBJ databases">
        <title>A new Pekin duck reference genome.</title>
        <authorList>
            <person name="Hou Z.-C."/>
            <person name="Zhou Z.-K."/>
            <person name="Zhu F."/>
            <person name="Hou S.-S."/>
        </authorList>
    </citation>
    <scope>NUCLEOTIDE SEQUENCE [LARGE SCALE GENOMIC DNA]</scope>
</reference>
<dbReference type="HOGENOM" id="CLU_1820107_0_0_1"/>
<dbReference type="PROSITE" id="PS50088">
    <property type="entry name" value="ANK_REPEAT"/>
    <property type="match status" value="1"/>
</dbReference>
<keyword evidence="3" id="KW-1185">Reference proteome</keyword>